<dbReference type="SUPFAM" id="SSF56672">
    <property type="entry name" value="DNA/RNA polymerases"/>
    <property type="match status" value="1"/>
</dbReference>
<proteinExistence type="predicted"/>
<dbReference type="PANTHER" id="PTHR33481">
    <property type="entry name" value="REVERSE TRANSCRIPTASE"/>
    <property type="match status" value="1"/>
</dbReference>
<feature type="compositionally biased region" description="Polar residues" evidence="1">
    <location>
        <begin position="53"/>
        <end position="72"/>
    </location>
</feature>
<dbReference type="AlphaFoldDB" id="Q0C9Z8"/>
<dbReference type="Pfam" id="PF00078">
    <property type="entry name" value="RVT_1"/>
    <property type="match status" value="1"/>
</dbReference>
<dbReference type="PANTHER" id="PTHR33481:SF1">
    <property type="entry name" value="ENDONUCLEASE_EXONUCLEASE_PHOSPHATASE DOMAIN-CONTAINING PROTEIN-RELATED"/>
    <property type="match status" value="1"/>
</dbReference>
<dbReference type="Proteomes" id="UP000007963">
    <property type="component" value="Unassembled WGS sequence"/>
</dbReference>
<dbReference type="PROSITE" id="PS50878">
    <property type="entry name" value="RT_POL"/>
    <property type="match status" value="1"/>
</dbReference>
<dbReference type="HOGENOM" id="CLU_000680_23_5_1"/>
<dbReference type="SUPFAM" id="SSF53098">
    <property type="entry name" value="Ribonuclease H-like"/>
    <property type="match status" value="1"/>
</dbReference>
<evidence type="ECO:0000259" key="2">
    <source>
        <dbReference type="PROSITE" id="PS50878"/>
    </source>
</evidence>
<evidence type="ECO:0000256" key="1">
    <source>
        <dbReference type="SAM" id="MobiDB-lite"/>
    </source>
</evidence>
<dbReference type="InterPro" id="IPR000477">
    <property type="entry name" value="RT_dom"/>
</dbReference>
<accession>Q0C9Z8</accession>
<dbReference type="EMBL" id="CH476608">
    <property type="protein sequence ID" value="EAU29677.1"/>
    <property type="molecule type" value="Genomic_DNA"/>
</dbReference>
<feature type="domain" description="Reverse transcriptase" evidence="2">
    <location>
        <begin position="156"/>
        <end position="438"/>
    </location>
</feature>
<reference evidence="4" key="1">
    <citation type="submission" date="2005-09" db="EMBL/GenBank/DDBJ databases">
        <title>Annotation of the Aspergillus terreus NIH2624 genome.</title>
        <authorList>
            <person name="Birren B.W."/>
            <person name="Lander E.S."/>
            <person name="Galagan J.E."/>
            <person name="Nusbaum C."/>
            <person name="Devon K."/>
            <person name="Henn M."/>
            <person name="Ma L.-J."/>
            <person name="Jaffe D.B."/>
            <person name="Butler J."/>
            <person name="Alvarez P."/>
            <person name="Gnerre S."/>
            <person name="Grabherr M."/>
            <person name="Kleber M."/>
            <person name="Mauceli E.W."/>
            <person name="Brockman W."/>
            <person name="Rounsley S."/>
            <person name="Young S.K."/>
            <person name="LaButti K."/>
            <person name="Pushparaj V."/>
            <person name="DeCaprio D."/>
            <person name="Crawford M."/>
            <person name="Koehrsen M."/>
            <person name="Engels R."/>
            <person name="Montgomery P."/>
            <person name="Pearson M."/>
            <person name="Howarth C."/>
            <person name="Larson L."/>
            <person name="Luoma S."/>
            <person name="White J."/>
            <person name="Alvarado L."/>
            <person name="Kodira C.D."/>
            <person name="Zeng Q."/>
            <person name="Oleary S."/>
            <person name="Yandava C."/>
            <person name="Denning D.W."/>
            <person name="Nierman W.C."/>
            <person name="Milne T."/>
            <person name="Madden K."/>
        </authorList>
    </citation>
    <scope>NUCLEOTIDE SEQUENCE [LARGE SCALE GENOMIC DNA]</scope>
    <source>
        <strain evidence="4">NIH 2624 / FGSC A1156</strain>
    </source>
</reference>
<dbReference type="OrthoDB" id="4506144at2759"/>
<dbReference type="InterPro" id="IPR012337">
    <property type="entry name" value="RNaseH-like_sf"/>
</dbReference>
<dbReference type="eggNOG" id="KOG1075">
    <property type="taxonomic scope" value="Eukaryota"/>
</dbReference>
<gene>
    <name evidence="3" type="ORF">ATEG_09486</name>
</gene>
<dbReference type="VEuPathDB" id="FungiDB:ATEG_09486"/>
<dbReference type="GeneID" id="4354301"/>
<feature type="region of interest" description="Disordered" evidence="1">
    <location>
        <begin position="52"/>
        <end position="73"/>
    </location>
</feature>
<name>Q0C9Z8_ASPTN</name>
<evidence type="ECO:0000313" key="4">
    <source>
        <dbReference type="Proteomes" id="UP000007963"/>
    </source>
</evidence>
<organism evidence="3 4">
    <name type="scientific">Aspergillus terreus (strain NIH 2624 / FGSC A1156)</name>
    <dbReference type="NCBI Taxonomy" id="341663"/>
    <lineage>
        <taxon>Eukaryota</taxon>
        <taxon>Fungi</taxon>
        <taxon>Dikarya</taxon>
        <taxon>Ascomycota</taxon>
        <taxon>Pezizomycotina</taxon>
        <taxon>Eurotiomycetes</taxon>
        <taxon>Eurotiomycetidae</taxon>
        <taxon>Eurotiales</taxon>
        <taxon>Aspergillaceae</taxon>
        <taxon>Aspergillus</taxon>
        <taxon>Aspergillus subgen. Circumdati</taxon>
    </lineage>
</organism>
<dbReference type="RefSeq" id="XP_001218108.1">
    <property type="nucleotide sequence ID" value="XM_001218107.1"/>
</dbReference>
<dbReference type="InterPro" id="IPR043502">
    <property type="entry name" value="DNA/RNA_pol_sf"/>
</dbReference>
<sequence length="856" mass="96301">MPWEDLIDRAYKDARNHKTRLVRKILRNGHRQRVQEMTEDDRGLWKLSKWARNRSTGPATTPTLESQGQSMRTPKAKAAAFRETFFPRPPPADLSDIETFLYPEGLPFPPVTVEEVRHAIKRAPADKAPGDDGIPNRVLHWVLPVIDIYLTNLFNACLHAGYNPRHFQVSVTTVLRKPGKSKYTEPKAFRPVALLNTIGKALESVVAQRLSYAVERFRLLPKNHLGGRKGISCEHVLQIVVDRITKAWRKGRSVSLLLLDVSGAYDNVSHRRLLHNLRKRKLGHFVPWIASFLSNRYTRIRMPEHVTELFPTTTGIPQGFPLSLILYLLYNADLISICNSPTQGLTVTEAYGYVDDVALLAEAFSIRSATRALQAVYPHARQWASQHGSVFAPAKYELVHFPRPVGGESQLCENALYLDEEDITVQPSSAARYLGAWLDSRLDFTVHCTKMLHRAEACLEALRGIAGSTWGTSLEDLRRVYQAMVVPTMLYCSSMWYNPWRLTALAAAKQARQRAVMRFTNIQKRAAILISGSFRVVAAEALNIELFLTPIPLLLEQRAEEAGIRIATGPRIGRPRTVVGASPRRRKAFAERTFMEAFAATMGRLGHHSWEPRVSFIRDPWQPRPNTVVEDREQALQSHQEMRSAYLGVETKQTVYAAELRGLAEGAQLARPTARPLSPPFEAGGGPLAKFISYMPWRGSNDSANWRTLRSRFGGIPAHARVPGNEVADQLARQAALRGLDPAQSGADYLLASAAKSATRQRIMDKWLRQWRLLSVANTARPTKRLLPGSGWQSLRLYQNLTKLQSSALVQMRTMRIGLNHYLFKIKQVESDRCSCEEGSQTPKHVLTVPSLVRSA</sequence>
<protein>
    <recommendedName>
        <fullName evidence="2">Reverse transcriptase domain-containing protein</fullName>
    </recommendedName>
</protein>
<evidence type="ECO:0000313" key="3">
    <source>
        <dbReference type="EMBL" id="EAU29677.1"/>
    </source>
</evidence>
<dbReference type="CDD" id="cd01650">
    <property type="entry name" value="RT_nLTR_like"/>
    <property type="match status" value="1"/>
</dbReference>